<proteinExistence type="predicted"/>
<reference evidence="2 3" key="1">
    <citation type="submission" date="2019-10" db="EMBL/GenBank/DDBJ databases">
        <authorList>
            <person name="Palmer J.M."/>
        </authorList>
    </citation>
    <scope>NUCLEOTIDE SEQUENCE [LARGE SCALE GENOMIC DNA]</scope>
    <source>
        <strain evidence="2 3">TWF694</strain>
    </source>
</reference>
<keyword evidence="3" id="KW-1185">Reference proteome</keyword>
<evidence type="ECO:0000256" key="1">
    <source>
        <dbReference type="SAM" id="SignalP"/>
    </source>
</evidence>
<feature type="chain" id="PRO_5043317509" evidence="1">
    <location>
        <begin position="18"/>
        <end position="177"/>
    </location>
</feature>
<dbReference type="Proteomes" id="UP001365542">
    <property type="component" value="Unassembled WGS sequence"/>
</dbReference>
<gene>
    <name evidence="2" type="ORF">TWF694_001547</name>
</gene>
<protein>
    <submittedName>
        <fullName evidence="2">Uncharacterized protein</fullName>
    </submittedName>
</protein>
<sequence>MKVAFLFALASLSGALAQTCPLYAVTVTPLPVTVTITANATTITAPTPTKTVTVPCPPAICKPQICGTFLKRCDPKLDCWCGLSAEGTGVCFQNSWCAGLAQCKTSRDCPQGFTCFVQTCCGYPVCVSTTCKSASPIKRDLMGKRDSIATADMIAFRKGDTIPSLDESSPANVTSST</sequence>
<dbReference type="AlphaFoldDB" id="A0AAV9XVA9"/>
<accession>A0AAV9XVA9</accession>
<comment type="caution">
    <text evidence="2">The sequence shown here is derived from an EMBL/GenBank/DDBJ whole genome shotgun (WGS) entry which is preliminary data.</text>
</comment>
<evidence type="ECO:0000313" key="3">
    <source>
        <dbReference type="Proteomes" id="UP001365542"/>
    </source>
</evidence>
<organism evidence="2 3">
    <name type="scientific">Orbilia ellipsospora</name>
    <dbReference type="NCBI Taxonomy" id="2528407"/>
    <lineage>
        <taxon>Eukaryota</taxon>
        <taxon>Fungi</taxon>
        <taxon>Dikarya</taxon>
        <taxon>Ascomycota</taxon>
        <taxon>Pezizomycotina</taxon>
        <taxon>Orbiliomycetes</taxon>
        <taxon>Orbiliales</taxon>
        <taxon>Orbiliaceae</taxon>
        <taxon>Orbilia</taxon>
    </lineage>
</organism>
<feature type="signal peptide" evidence="1">
    <location>
        <begin position="1"/>
        <end position="17"/>
    </location>
</feature>
<keyword evidence="1" id="KW-0732">Signal</keyword>
<name>A0AAV9XVA9_9PEZI</name>
<evidence type="ECO:0000313" key="2">
    <source>
        <dbReference type="EMBL" id="KAK6544867.1"/>
    </source>
</evidence>
<dbReference type="EMBL" id="JAVHJO010000001">
    <property type="protein sequence ID" value="KAK6544867.1"/>
    <property type="molecule type" value="Genomic_DNA"/>
</dbReference>